<dbReference type="PANTHER" id="PTHR43386">
    <property type="entry name" value="OLIGOPEPTIDE TRANSPORT SYSTEM PERMEASE PROTEIN APPC"/>
    <property type="match status" value="1"/>
</dbReference>
<feature type="domain" description="ABC transmembrane type-1" evidence="10">
    <location>
        <begin position="93"/>
        <end position="282"/>
    </location>
</feature>
<evidence type="ECO:0000313" key="11">
    <source>
        <dbReference type="EMBL" id="PXW63105.1"/>
    </source>
</evidence>
<dbReference type="PROSITE" id="PS50928">
    <property type="entry name" value="ABC_TM1"/>
    <property type="match status" value="1"/>
</dbReference>
<comment type="subcellular location">
    <subcellularLocation>
        <location evidence="1 9">Cell membrane</location>
        <topology evidence="1 9">Multi-pass membrane protein</topology>
    </subcellularLocation>
</comment>
<proteinExistence type="inferred from homology"/>
<dbReference type="PANTHER" id="PTHR43386:SF1">
    <property type="entry name" value="D,D-DIPEPTIDE TRANSPORT SYSTEM PERMEASE PROTEIN DDPC-RELATED"/>
    <property type="match status" value="1"/>
</dbReference>
<dbReference type="GO" id="GO:0015031">
    <property type="term" value="P:protein transport"/>
    <property type="evidence" value="ECO:0007669"/>
    <property type="project" value="UniProtKB-KW"/>
</dbReference>
<evidence type="ECO:0000256" key="3">
    <source>
        <dbReference type="ARBA" id="ARBA00022475"/>
    </source>
</evidence>
<dbReference type="InterPro" id="IPR050366">
    <property type="entry name" value="BP-dependent_transpt_permease"/>
</dbReference>
<dbReference type="InterPro" id="IPR035906">
    <property type="entry name" value="MetI-like_sf"/>
</dbReference>
<feature type="transmembrane region" description="Helical" evidence="9">
    <location>
        <begin position="32"/>
        <end position="53"/>
    </location>
</feature>
<comment type="similarity">
    <text evidence="9">Belongs to the binding-protein-dependent transport system permease family.</text>
</comment>
<organism evidence="11 12">
    <name type="scientific">Chelatococcus asaccharovorans</name>
    <dbReference type="NCBI Taxonomy" id="28210"/>
    <lineage>
        <taxon>Bacteria</taxon>
        <taxon>Pseudomonadati</taxon>
        <taxon>Pseudomonadota</taxon>
        <taxon>Alphaproteobacteria</taxon>
        <taxon>Hyphomicrobiales</taxon>
        <taxon>Chelatococcaceae</taxon>
        <taxon>Chelatococcus</taxon>
    </lineage>
</organism>
<keyword evidence="5" id="KW-0571">Peptide transport</keyword>
<comment type="caution">
    <text evidence="11">The sequence shown here is derived from an EMBL/GenBank/DDBJ whole genome shotgun (WGS) entry which is preliminary data.</text>
</comment>
<name>A0A2V3UFW1_9HYPH</name>
<evidence type="ECO:0000256" key="4">
    <source>
        <dbReference type="ARBA" id="ARBA00022692"/>
    </source>
</evidence>
<dbReference type="RefSeq" id="WP_245449486.1">
    <property type="nucleotide sequence ID" value="NZ_JAHBRY010000002.1"/>
</dbReference>
<dbReference type="GO" id="GO:0005886">
    <property type="term" value="C:plasma membrane"/>
    <property type="evidence" value="ECO:0007669"/>
    <property type="project" value="UniProtKB-SubCell"/>
</dbReference>
<protein>
    <submittedName>
        <fullName evidence="11">Peptide/nickel transport system permease protein</fullName>
    </submittedName>
</protein>
<evidence type="ECO:0000313" key="12">
    <source>
        <dbReference type="Proteomes" id="UP000248021"/>
    </source>
</evidence>
<evidence type="ECO:0000256" key="8">
    <source>
        <dbReference type="ARBA" id="ARBA00023136"/>
    </source>
</evidence>
<dbReference type="Pfam" id="PF00528">
    <property type="entry name" value="BPD_transp_1"/>
    <property type="match status" value="1"/>
</dbReference>
<dbReference type="InterPro" id="IPR000515">
    <property type="entry name" value="MetI-like"/>
</dbReference>
<evidence type="ECO:0000256" key="6">
    <source>
        <dbReference type="ARBA" id="ARBA00022927"/>
    </source>
</evidence>
<dbReference type="GO" id="GO:0055085">
    <property type="term" value="P:transmembrane transport"/>
    <property type="evidence" value="ECO:0007669"/>
    <property type="project" value="InterPro"/>
</dbReference>
<evidence type="ECO:0000256" key="2">
    <source>
        <dbReference type="ARBA" id="ARBA00022448"/>
    </source>
</evidence>
<dbReference type="Proteomes" id="UP000248021">
    <property type="component" value="Unassembled WGS sequence"/>
</dbReference>
<evidence type="ECO:0000259" key="10">
    <source>
        <dbReference type="PROSITE" id="PS50928"/>
    </source>
</evidence>
<keyword evidence="2 9" id="KW-0813">Transport</keyword>
<dbReference type="CDD" id="cd06261">
    <property type="entry name" value="TM_PBP2"/>
    <property type="match status" value="1"/>
</dbReference>
<keyword evidence="12" id="KW-1185">Reference proteome</keyword>
<keyword evidence="4 9" id="KW-0812">Transmembrane</keyword>
<dbReference type="EMBL" id="QJJK01000002">
    <property type="protein sequence ID" value="PXW63105.1"/>
    <property type="molecule type" value="Genomic_DNA"/>
</dbReference>
<keyword evidence="6" id="KW-0653">Protein transport</keyword>
<keyword evidence="8 9" id="KW-0472">Membrane</keyword>
<evidence type="ECO:0000256" key="1">
    <source>
        <dbReference type="ARBA" id="ARBA00004651"/>
    </source>
</evidence>
<feature type="transmembrane region" description="Helical" evidence="9">
    <location>
        <begin position="213"/>
        <end position="239"/>
    </location>
</feature>
<dbReference type="AlphaFoldDB" id="A0A2V3UFW1"/>
<accession>A0A2V3UFW1</accession>
<keyword evidence="7 9" id="KW-1133">Transmembrane helix</keyword>
<keyword evidence="3" id="KW-1003">Cell membrane</keyword>
<reference evidence="11 12" key="1">
    <citation type="submission" date="2018-05" db="EMBL/GenBank/DDBJ databases">
        <title>Genomic Encyclopedia of Type Strains, Phase IV (KMG-IV): sequencing the most valuable type-strain genomes for metagenomic binning, comparative biology and taxonomic classification.</title>
        <authorList>
            <person name="Goeker M."/>
        </authorList>
    </citation>
    <scope>NUCLEOTIDE SEQUENCE [LARGE SCALE GENOMIC DNA]</scope>
    <source>
        <strain evidence="11 12">DSM 6462</strain>
    </source>
</reference>
<feature type="transmembrane region" description="Helical" evidence="9">
    <location>
        <begin position="95"/>
        <end position="120"/>
    </location>
</feature>
<evidence type="ECO:0000256" key="5">
    <source>
        <dbReference type="ARBA" id="ARBA00022856"/>
    </source>
</evidence>
<sequence>MSPISSPLTPAMAPRETSGLVKFARRLKREPGLLCGLAVMALLLVIVVAPGLFTAQSPYTISIDDALQPPSDAHLFGTDDTGRDVFARVIYGARVTLLICAGSLLIAALIGGLVGALSGFFGGWVDQILGRIVDVVLSFPPIILGVIITGVLGPATSNLILALSIIHIPMFFRIARSGALGEAGKTYVEAARCVGLNEITVLYRHVLRNVLPLVLVQYMVLFPLVLQIQAALGFLGLGVQPPTPDWGAILQQGKDTILLAPWISLFPGIAVLITAFALMLTGRALQRSSDRR</sequence>
<dbReference type="SUPFAM" id="SSF161098">
    <property type="entry name" value="MetI-like"/>
    <property type="match status" value="1"/>
</dbReference>
<evidence type="ECO:0000256" key="7">
    <source>
        <dbReference type="ARBA" id="ARBA00022989"/>
    </source>
</evidence>
<feature type="transmembrane region" description="Helical" evidence="9">
    <location>
        <begin position="259"/>
        <end position="282"/>
    </location>
</feature>
<dbReference type="Gene3D" id="1.10.3720.10">
    <property type="entry name" value="MetI-like"/>
    <property type="match status" value="1"/>
</dbReference>
<dbReference type="GO" id="GO:0015833">
    <property type="term" value="P:peptide transport"/>
    <property type="evidence" value="ECO:0007669"/>
    <property type="project" value="UniProtKB-KW"/>
</dbReference>
<evidence type="ECO:0000256" key="9">
    <source>
        <dbReference type="RuleBase" id="RU363032"/>
    </source>
</evidence>
<gene>
    <name evidence="11" type="ORF">C7450_10220</name>
</gene>